<organism evidence="1 2">
    <name type="scientific">Bhargavaea cecembensis</name>
    <dbReference type="NCBI Taxonomy" id="394098"/>
    <lineage>
        <taxon>Bacteria</taxon>
        <taxon>Bacillati</taxon>
        <taxon>Bacillota</taxon>
        <taxon>Bacilli</taxon>
        <taxon>Bacillales</taxon>
        <taxon>Caryophanaceae</taxon>
        <taxon>Bhargavaea</taxon>
    </lineage>
</organism>
<sequence length="79" mass="9095">MYIEITVDLTNYDGGVFDLRLSDYHTMKKMVEIARQAKGVTKYQREGHWVRIVNKNRVVPGHVSMAKCGIQTGDRLEIL</sequence>
<name>A0A165H1Z7_9BACL</name>
<dbReference type="AlphaFoldDB" id="A0A165H1Z7"/>
<protein>
    <submittedName>
        <fullName evidence="1">Ubiquitin</fullName>
    </submittedName>
</protein>
<dbReference type="EMBL" id="LQNT01000009">
    <property type="protein sequence ID" value="KZE38554.1"/>
    <property type="molecule type" value="Genomic_DNA"/>
</dbReference>
<evidence type="ECO:0000313" key="1">
    <source>
        <dbReference type="EMBL" id="KZE38554.1"/>
    </source>
</evidence>
<dbReference type="Gene3D" id="3.10.20.90">
    <property type="entry name" value="Phosphatidylinositol 3-kinase Catalytic Subunit, Chain A, domain 1"/>
    <property type="match status" value="1"/>
</dbReference>
<dbReference type="Pfam" id="PF08817">
    <property type="entry name" value="YukD"/>
    <property type="match status" value="1"/>
</dbReference>
<proteinExistence type="predicted"/>
<gene>
    <name evidence="1" type="ORF">AV656_06505</name>
</gene>
<dbReference type="InterPro" id="IPR024962">
    <property type="entry name" value="YukD-like"/>
</dbReference>
<evidence type="ECO:0000313" key="2">
    <source>
        <dbReference type="Proteomes" id="UP000076490"/>
    </source>
</evidence>
<dbReference type="OrthoDB" id="2437963at2"/>
<dbReference type="RefSeq" id="WP_063180160.1">
    <property type="nucleotide sequence ID" value="NZ_LQNT01000009.1"/>
</dbReference>
<reference evidence="1 2" key="1">
    <citation type="submission" date="2016-01" db="EMBL/GenBank/DDBJ databases">
        <title>Whole genome sequencing of Bhargavaea cecembensis T14.</title>
        <authorList>
            <person name="Hong K.W."/>
        </authorList>
    </citation>
    <scope>NUCLEOTIDE SEQUENCE [LARGE SCALE GENOMIC DNA]</scope>
    <source>
        <strain evidence="1 2">T14</strain>
    </source>
</reference>
<dbReference type="Proteomes" id="UP000076490">
    <property type="component" value="Unassembled WGS sequence"/>
</dbReference>
<accession>A0A165H1Z7</accession>
<comment type="caution">
    <text evidence="1">The sequence shown here is derived from an EMBL/GenBank/DDBJ whole genome shotgun (WGS) entry which is preliminary data.</text>
</comment>